<proteinExistence type="inferred from homology"/>
<dbReference type="SUPFAM" id="SSF52402">
    <property type="entry name" value="Adenine nucleotide alpha hydrolases-like"/>
    <property type="match status" value="1"/>
</dbReference>
<dbReference type="Pfam" id="PF00766">
    <property type="entry name" value="ETF_alpha"/>
    <property type="match status" value="1"/>
</dbReference>
<evidence type="ECO:0000256" key="6">
    <source>
        <dbReference type="ARBA" id="ARBA00022982"/>
    </source>
</evidence>
<feature type="domain" description="Electron transfer flavoprotein alpha/beta-subunit N-terminal" evidence="9">
    <location>
        <begin position="19"/>
        <end position="200"/>
    </location>
</feature>
<evidence type="ECO:0000313" key="10">
    <source>
        <dbReference type="EMBL" id="ELR12564.1"/>
    </source>
</evidence>
<dbReference type="Gene3D" id="3.40.50.620">
    <property type="entry name" value="HUPs"/>
    <property type="match status" value="1"/>
</dbReference>
<dbReference type="OMA" id="WRPYAEQ"/>
<dbReference type="PANTHER" id="PTHR43153:SF1">
    <property type="entry name" value="ELECTRON TRANSFER FLAVOPROTEIN SUBUNIT ALPHA, MITOCHONDRIAL"/>
    <property type="match status" value="1"/>
</dbReference>
<dbReference type="VEuPathDB" id="AmoebaDB:ACA1_329700"/>
<dbReference type="OrthoDB" id="1715808at2759"/>
<evidence type="ECO:0000256" key="4">
    <source>
        <dbReference type="ARBA" id="ARBA00022630"/>
    </source>
</evidence>
<name>L8GI91_ACACF</name>
<dbReference type="STRING" id="1257118.L8GI91"/>
<dbReference type="SMART" id="SM00893">
    <property type="entry name" value="ETF"/>
    <property type="match status" value="1"/>
</dbReference>
<feature type="binding site" evidence="8">
    <location>
        <begin position="276"/>
        <end position="283"/>
    </location>
    <ligand>
        <name>FAD</name>
        <dbReference type="ChEBI" id="CHEBI:57692"/>
    </ligand>
</feature>
<dbReference type="CDD" id="cd01715">
    <property type="entry name" value="ETF_alpha"/>
    <property type="match status" value="1"/>
</dbReference>
<keyword evidence="5 7" id="KW-0274">FAD</keyword>
<feature type="binding site" evidence="8">
    <location>
        <begin position="259"/>
        <end position="263"/>
    </location>
    <ligand>
        <name>FAD</name>
        <dbReference type="ChEBI" id="CHEBI:57692"/>
    </ligand>
</feature>
<dbReference type="AlphaFoldDB" id="L8GI91"/>
<evidence type="ECO:0000256" key="8">
    <source>
        <dbReference type="PIRSR" id="PIRSR000089-1"/>
    </source>
</evidence>
<dbReference type="PIRSF" id="PIRSF000089">
    <property type="entry name" value="Electra_flavoP_a"/>
    <property type="match status" value="1"/>
</dbReference>
<dbReference type="InterPro" id="IPR033947">
    <property type="entry name" value="ETF_alpha_N"/>
</dbReference>
<evidence type="ECO:0000256" key="7">
    <source>
        <dbReference type="PIRNR" id="PIRNR000089"/>
    </source>
</evidence>
<keyword evidence="11" id="KW-1185">Reference proteome</keyword>
<dbReference type="FunFam" id="3.40.50.620:FF:000041">
    <property type="entry name" value="Electron transfer flavoprotein alpha subunit"/>
    <property type="match status" value="1"/>
</dbReference>
<evidence type="ECO:0000256" key="3">
    <source>
        <dbReference type="ARBA" id="ARBA00022448"/>
    </source>
</evidence>
<dbReference type="GO" id="GO:0033539">
    <property type="term" value="P:fatty acid beta-oxidation using acyl-CoA dehydrogenase"/>
    <property type="evidence" value="ECO:0007669"/>
    <property type="project" value="TreeGrafter"/>
</dbReference>
<comment type="cofactor">
    <cofactor evidence="7 8">
        <name>FAD</name>
        <dbReference type="ChEBI" id="CHEBI:57692"/>
    </cofactor>
    <text evidence="7 8">Binds 1 FAD per dimer.</text>
</comment>
<evidence type="ECO:0000313" key="11">
    <source>
        <dbReference type="Proteomes" id="UP000011083"/>
    </source>
</evidence>
<evidence type="ECO:0000259" key="9">
    <source>
        <dbReference type="SMART" id="SM00893"/>
    </source>
</evidence>
<sequence length="332" mass="35292">MLTRQARRCFSSSAVLRKTLVLAEHTNAALVDSTLPAITAAAKLGDVEVLVAGKNCKGVAEQVSKLEGVKKVLVAENPAYEHGLAEDLAPLVANFSKKEEYTHILAPASAWGKNLTPRIAGILDITALSDVISIEGQDTFKRPIYAGNAIATVQSGEKLKLLTVRTTAFEKAKEGSSSAEVKEISVEGDANTKSTWVEEMQQKSERPDLTSANIVVSGGRALKSKENFKLIEDLADKLGGAVGASRAAVDAGYAPNEWQVGQTGKVVAPQLYLAVGISGQIQHLAGMKDSKLIVAINNAADAPIFQVSDYGLVQDLFQAVPELTKELEKAKQ</sequence>
<dbReference type="InterPro" id="IPR014731">
    <property type="entry name" value="ETF_asu_C"/>
</dbReference>
<keyword evidence="7" id="KW-0496">Mitochondrion</keyword>
<dbReference type="GO" id="GO:0005759">
    <property type="term" value="C:mitochondrial matrix"/>
    <property type="evidence" value="ECO:0007669"/>
    <property type="project" value="UniProtKB-SubCell"/>
</dbReference>
<comment type="subunit">
    <text evidence="7">Heterodimer of an alpha and a beta subunit.</text>
</comment>
<organism evidence="10 11">
    <name type="scientific">Acanthamoeba castellanii (strain ATCC 30010 / Neff)</name>
    <dbReference type="NCBI Taxonomy" id="1257118"/>
    <lineage>
        <taxon>Eukaryota</taxon>
        <taxon>Amoebozoa</taxon>
        <taxon>Discosea</taxon>
        <taxon>Longamoebia</taxon>
        <taxon>Centramoebida</taxon>
        <taxon>Acanthamoebidae</taxon>
        <taxon>Acanthamoeba</taxon>
    </lineage>
</organism>
<dbReference type="EMBL" id="KB008108">
    <property type="protein sequence ID" value="ELR12564.1"/>
    <property type="molecule type" value="Genomic_DNA"/>
</dbReference>
<comment type="subcellular location">
    <subcellularLocation>
        <location evidence="1 7">Mitochondrion matrix</location>
    </subcellularLocation>
</comment>
<reference evidence="10 11" key="1">
    <citation type="journal article" date="2013" name="Genome Biol.">
        <title>Genome of Acanthamoeba castellanii highlights extensive lateral gene transfer and early evolution of tyrosine kinase signaling.</title>
        <authorList>
            <person name="Clarke M."/>
            <person name="Lohan A.J."/>
            <person name="Liu B."/>
            <person name="Lagkouvardos I."/>
            <person name="Roy S."/>
            <person name="Zafar N."/>
            <person name="Bertelli C."/>
            <person name="Schilde C."/>
            <person name="Kianianmomeni A."/>
            <person name="Burglin T.R."/>
            <person name="Frech C."/>
            <person name="Turcotte B."/>
            <person name="Kopec K.O."/>
            <person name="Synnott J.M."/>
            <person name="Choo C."/>
            <person name="Paponov I."/>
            <person name="Finkler A."/>
            <person name="Soon Heng Tan C."/>
            <person name="Hutchins A.P."/>
            <person name="Weinmeier T."/>
            <person name="Rattei T."/>
            <person name="Chu J.S."/>
            <person name="Gimenez G."/>
            <person name="Irimia M."/>
            <person name="Rigden D.J."/>
            <person name="Fitzpatrick D.A."/>
            <person name="Lorenzo-Morales J."/>
            <person name="Bateman A."/>
            <person name="Chiu C.H."/>
            <person name="Tang P."/>
            <person name="Hegemann P."/>
            <person name="Fromm H."/>
            <person name="Raoult D."/>
            <person name="Greub G."/>
            <person name="Miranda-Saavedra D."/>
            <person name="Chen N."/>
            <person name="Nash P."/>
            <person name="Ginger M.L."/>
            <person name="Horn M."/>
            <person name="Schaap P."/>
            <person name="Caler L."/>
            <person name="Loftus B."/>
        </authorList>
    </citation>
    <scope>NUCLEOTIDE SEQUENCE [LARGE SCALE GENOMIC DNA]</scope>
    <source>
        <strain evidence="10 11">Neff</strain>
    </source>
</reference>
<protein>
    <recommendedName>
        <fullName evidence="7">Electron transfer flavoprotein subunit alpha</fullName>
        <shortName evidence="7">Alpha-ETF</shortName>
    </recommendedName>
</protein>
<dbReference type="PROSITE" id="PS00696">
    <property type="entry name" value="ETF_ALPHA"/>
    <property type="match status" value="1"/>
</dbReference>
<keyword evidence="6 7" id="KW-0249">Electron transport</keyword>
<evidence type="ECO:0000256" key="1">
    <source>
        <dbReference type="ARBA" id="ARBA00004305"/>
    </source>
</evidence>
<dbReference type="RefSeq" id="XP_004334577.1">
    <property type="nucleotide sequence ID" value="XM_004334529.1"/>
</dbReference>
<dbReference type="InterPro" id="IPR014730">
    <property type="entry name" value="ETF_a/b_N"/>
</dbReference>
<keyword evidence="3 7" id="KW-0813">Transport</keyword>
<keyword evidence="4 7" id="KW-0285">Flavoprotein</keyword>
<feature type="binding site" evidence="8">
    <location>
        <position position="297"/>
    </location>
    <ligand>
        <name>FAD</name>
        <dbReference type="ChEBI" id="CHEBI:57692"/>
    </ligand>
</feature>
<dbReference type="Pfam" id="PF01012">
    <property type="entry name" value="ETF"/>
    <property type="match status" value="1"/>
</dbReference>
<evidence type="ECO:0000256" key="5">
    <source>
        <dbReference type="ARBA" id="ARBA00022827"/>
    </source>
</evidence>
<dbReference type="FunFam" id="3.40.50.1220:FF:000001">
    <property type="entry name" value="Electron transfer flavoprotein, alpha subunit"/>
    <property type="match status" value="1"/>
</dbReference>
<dbReference type="InterPro" id="IPR018206">
    <property type="entry name" value="ETF_asu_C_CS"/>
</dbReference>
<evidence type="ECO:0000256" key="2">
    <source>
        <dbReference type="ARBA" id="ARBA00005817"/>
    </source>
</evidence>
<dbReference type="GeneID" id="14913078"/>
<feature type="binding site" evidence="8">
    <location>
        <begin position="245"/>
        <end position="246"/>
    </location>
    <ligand>
        <name>FAD</name>
        <dbReference type="ChEBI" id="CHEBI:57692"/>
    </ligand>
</feature>
<dbReference type="Gene3D" id="3.40.50.1220">
    <property type="entry name" value="TPP-binding domain"/>
    <property type="match status" value="1"/>
</dbReference>
<dbReference type="InterPro" id="IPR001308">
    <property type="entry name" value="ETF_a/FixB"/>
</dbReference>
<dbReference type="GO" id="GO:0050660">
    <property type="term" value="F:flavin adenine dinucleotide binding"/>
    <property type="evidence" value="ECO:0007669"/>
    <property type="project" value="InterPro"/>
</dbReference>
<comment type="similarity">
    <text evidence="2 7">Belongs to the ETF alpha-subunit/FixB family.</text>
</comment>
<feature type="binding site" evidence="8">
    <location>
        <position position="220"/>
    </location>
    <ligand>
        <name>FAD</name>
        <dbReference type="ChEBI" id="CHEBI:57692"/>
    </ligand>
</feature>
<dbReference type="GO" id="GO:0009055">
    <property type="term" value="F:electron transfer activity"/>
    <property type="evidence" value="ECO:0007669"/>
    <property type="project" value="InterPro"/>
</dbReference>
<dbReference type="InterPro" id="IPR029035">
    <property type="entry name" value="DHS-like_NAD/FAD-binding_dom"/>
</dbReference>
<comment type="function">
    <text evidence="7">The electron transfer flavoprotein serves as a specific electron acceptor for several dehydrogenases, including five acyl-CoA dehydrogenases, glutaryl-CoA and sarcosine dehydrogenase. It transfers the electrons to the main mitochondrial respiratory chain via ETF-ubiquinone oxidoreductase (ETF dehydrogenase).</text>
</comment>
<dbReference type="Proteomes" id="UP000011083">
    <property type="component" value="Unassembled WGS sequence"/>
</dbReference>
<dbReference type="KEGG" id="acan:ACA1_329700"/>
<dbReference type="SUPFAM" id="SSF52467">
    <property type="entry name" value="DHS-like NAD/FAD-binding domain"/>
    <property type="match status" value="1"/>
</dbReference>
<dbReference type="PANTHER" id="PTHR43153">
    <property type="entry name" value="ELECTRON TRANSFER FLAVOPROTEIN ALPHA"/>
    <property type="match status" value="1"/>
</dbReference>
<gene>
    <name evidence="10" type="ORF">ACA1_329700</name>
</gene>
<dbReference type="InterPro" id="IPR014729">
    <property type="entry name" value="Rossmann-like_a/b/a_fold"/>
</dbReference>
<accession>L8GI91</accession>